<feature type="domain" description="Zinc finger PHD-type" evidence="8">
    <location>
        <begin position="426"/>
        <end position="492"/>
    </location>
</feature>
<evidence type="ECO:0000259" key="8">
    <source>
        <dbReference type="SMART" id="SM00249"/>
    </source>
</evidence>
<evidence type="ECO:0000256" key="5">
    <source>
        <dbReference type="ARBA" id="ARBA00023242"/>
    </source>
</evidence>
<comment type="caution">
    <text evidence="9">The sequence shown here is derived from an EMBL/GenBank/DDBJ whole genome shotgun (WGS) entry which is preliminary data.</text>
</comment>
<keyword evidence="3" id="KW-0863">Zinc-finger</keyword>
<evidence type="ECO:0000256" key="2">
    <source>
        <dbReference type="ARBA" id="ARBA00022723"/>
    </source>
</evidence>
<dbReference type="GO" id="GO:0008270">
    <property type="term" value="F:zinc ion binding"/>
    <property type="evidence" value="ECO:0007669"/>
    <property type="project" value="UniProtKB-KW"/>
</dbReference>
<protein>
    <submittedName>
        <fullName evidence="9">Protein ENHANCED DOWNY MILDEW 2</fullName>
    </submittedName>
</protein>
<feature type="compositionally biased region" description="Basic and acidic residues" evidence="6">
    <location>
        <begin position="1040"/>
        <end position="1051"/>
    </location>
</feature>
<keyword evidence="10" id="KW-1185">Reference proteome</keyword>
<evidence type="ECO:0000256" key="6">
    <source>
        <dbReference type="SAM" id="MobiDB-lite"/>
    </source>
</evidence>
<feature type="compositionally biased region" description="Basic and acidic residues" evidence="6">
    <location>
        <begin position="987"/>
        <end position="1003"/>
    </location>
</feature>
<feature type="compositionally biased region" description="Basic and acidic residues" evidence="6">
    <location>
        <begin position="619"/>
        <end position="638"/>
    </location>
</feature>
<evidence type="ECO:0000256" key="4">
    <source>
        <dbReference type="ARBA" id="ARBA00022833"/>
    </source>
</evidence>
<feature type="domain" description="Zinc finger PHD-type" evidence="8">
    <location>
        <begin position="359"/>
        <end position="425"/>
    </location>
</feature>
<dbReference type="InterPro" id="IPR058939">
    <property type="entry name" value="Mtase_EDM2"/>
</dbReference>
<dbReference type="InterPro" id="IPR001965">
    <property type="entry name" value="Znf_PHD"/>
</dbReference>
<dbReference type="Pfam" id="PF12047">
    <property type="entry name" value="DNMT1-RFD"/>
    <property type="match status" value="1"/>
</dbReference>
<keyword evidence="7" id="KW-0812">Transmembrane</keyword>
<dbReference type="AlphaFoldDB" id="A0ABD1Q9Q5"/>
<keyword evidence="7" id="KW-0472">Membrane</keyword>
<name>A0ABD1Q9Q5_9LAMI</name>
<dbReference type="GO" id="GO:0006338">
    <property type="term" value="P:chromatin remodeling"/>
    <property type="evidence" value="ECO:0007669"/>
    <property type="project" value="UniProtKB-ARBA"/>
</dbReference>
<dbReference type="Gene3D" id="3.30.40.10">
    <property type="entry name" value="Zinc/RING finger domain, C3HC4 (zinc finger)"/>
    <property type="match status" value="2"/>
</dbReference>
<dbReference type="CDD" id="cd15565">
    <property type="entry name" value="PHD2_NSD"/>
    <property type="match status" value="1"/>
</dbReference>
<feature type="domain" description="Zinc finger PHD-type" evidence="8">
    <location>
        <begin position="301"/>
        <end position="354"/>
    </location>
</feature>
<dbReference type="GO" id="GO:0005634">
    <property type="term" value="C:nucleus"/>
    <property type="evidence" value="ECO:0007669"/>
    <property type="project" value="UniProtKB-SubCell"/>
</dbReference>
<dbReference type="Pfam" id="PF22908">
    <property type="entry name" value="PHD_NSD"/>
    <property type="match status" value="1"/>
</dbReference>
<evidence type="ECO:0000313" key="9">
    <source>
        <dbReference type="EMBL" id="KAL2472917.1"/>
    </source>
</evidence>
<evidence type="ECO:0000256" key="7">
    <source>
        <dbReference type="SAM" id="Phobius"/>
    </source>
</evidence>
<evidence type="ECO:0000256" key="1">
    <source>
        <dbReference type="ARBA" id="ARBA00004123"/>
    </source>
</evidence>
<gene>
    <name evidence="9" type="ORF">Fot_48653</name>
</gene>
<comment type="subcellular location">
    <subcellularLocation>
        <location evidence="1">Nucleus</location>
    </subcellularLocation>
</comment>
<dbReference type="PANTHER" id="PTHR46235:SF3">
    <property type="entry name" value="PHD FINGER-CONTAINING PROTEIN DDB_G0268158"/>
    <property type="match status" value="1"/>
</dbReference>
<accession>A0ABD1Q9Q5</accession>
<dbReference type="Proteomes" id="UP001604277">
    <property type="component" value="Unassembled WGS sequence"/>
</dbReference>
<feature type="compositionally biased region" description="Polar residues" evidence="6">
    <location>
        <begin position="592"/>
        <end position="603"/>
    </location>
</feature>
<dbReference type="EMBL" id="JBFOLJ010000015">
    <property type="protein sequence ID" value="KAL2472917.1"/>
    <property type="molecule type" value="Genomic_DNA"/>
</dbReference>
<dbReference type="SMART" id="SM00249">
    <property type="entry name" value="PHD"/>
    <property type="match status" value="3"/>
</dbReference>
<feature type="transmembrane region" description="Helical" evidence="7">
    <location>
        <begin position="26"/>
        <end position="46"/>
    </location>
</feature>
<dbReference type="CDD" id="cd15566">
    <property type="entry name" value="PHD3_NSD"/>
    <property type="match status" value="1"/>
</dbReference>
<keyword evidence="5" id="KW-0539">Nucleus</keyword>
<dbReference type="InterPro" id="IPR013083">
    <property type="entry name" value="Znf_RING/FYVE/PHD"/>
</dbReference>
<feature type="region of interest" description="Disordered" evidence="6">
    <location>
        <begin position="590"/>
        <end position="642"/>
    </location>
</feature>
<sequence length="1206" mass="135128">MRGAVSIALAFKQFTHYGVSLDPVNATMVTTTIIVVLFSTIVFGFLTKPLVNYLLPHNDTSNIDREPSISKEDMKLPLLSFEESAETNLLRAKDGLSMLIDRPKQMASSDDEGDLVPGNVSDYGFVNGEDEPISFAELPVHWNKGEILDGKQKQIFLLGTTDGGLRRIFKQVKAWKFDLTEENPVILVLSKENNWIKLLKPRKAFEDTIRTILITVQYLHFVKWNPETSRETMWDHLSVVFRSFKSRPSENDLVNHISLINEAMITDETLTKAEDILTDDDATSKKEDNKSDEEEDCFDSVCAICDNGGSLFCCEGKCMRSFHLTTDSHCKSLGYTDAEMKKMKTIDFYCKNCEYKQHQCFVCGELGSSDESSSAEVFRCVNGACGHFYHPLCVVKLLHPGDKTEAEKHKKKIAAGEPFACPLHKCYVCAELEGKSEPDLQFAICRRCPKAYHRKCLPTEIAFEKDEDKGIPQRAWDGLIPNRILIYCLDHDIVKRIKTPVRNHIKFPGVEDNKKRQPLGSSGKKKVVLEEGGAALDNISAKKSDTKPSKGVEDLSFGVKQGDLSKKRGGEFSGPGFSKKHKVMDVHETHMNKSSLGKSNEPATSEPKISLRKKSHSVYGKDSRPVKSSRVERTDGKPKQTQMVKLDTDTKTRILAMTKDVSSSVTLEKILKKHKAPSTHTQSSKHAVDKNVTLGKVEGSVEAVHAALQKLEGTNSVQDAKAVCDTDLLDQEMKWKNELKVHLSPFLCGMRYTSFGRHFTKKDKLKEIVDMLHWYVQGGDTIVDFCCGSNDFSCLMKKKLDEMGKSCSYKNYDIVQAKNDFNFERRDWMGVRAKELPKGSQLIMGLNPPFGVDASLANIFINKVLEFKPKLLLLIAPRDTQRLDNKEFLYDLVWENDQMLAGRSFYLPGSVDVNDKQVEDWNVNPPPLCLWSRPDWAAKHKAIAQQCGHSSRAQEKLQPEESQCEMHLSDFPKAHHNLGKSSTLMDDDSHVDSKQEVELDASCKKGLPHDCSGTESDKNYGSGKNHSITNSKRKRKWKRGPNEKSPDDKSTGKRSVSSHPSPNMVGSRSLDRSCISEVDYSYAWDVDIRSRAHLHGTQAPDSWSQRTDFLSNAGPGFPSSCGEEVPPVNSSYGGMNTSVLHQYTPRLDELNQTRLNGMASGPPLADTSGFYRPPVSRPGFRANSFCFAPGPYHPSSQNNSAGWLNE</sequence>
<feature type="region of interest" description="Disordered" evidence="6">
    <location>
        <begin position="973"/>
        <end position="1069"/>
    </location>
</feature>
<reference evidence="10" key="1">
    <citation type="submission" date="2024-07" db="EMBL/GenBank/DDBJ databases">
        <title>Two chromosome-level genome assemblies of Korean endemic species Abeliophyllum distichum and Forsythia ovata (Oleaceae).</title>
        <authorList>
            <person name="Jang H."/>
        </authorList>
    </citation>
    <scope>NUCLEOTIDE SEQUENCE [LARGE SCALE GENOMIC DNA]</scope>
</reference>
<keyword evidence="2" id="KW-0479">Metal-binding</keyword>
<proteinExistence type="predicted"/>
<dbReference type="Pfam" id="PF26055">
    <property type="entry name" value="Mtase_EDM2"/>
    <property type="match status" value="1"/>
</dbReference>
<dbReference type="PANTHER" id="PTHR46235">
    <property type="entry name" value="PHD FINGER-CONTAINING PROTEIN DDB_G0268158"/>
    <property type="match status" value="1"/>
</dbReference>
<organism evidence="9 10">
    <name type="scientific">Forsythia ovata</name>
    <dbReference type="NCBI Taxonomy" id="205694"/>
    <lineage>
        <taxon>Eukaryota</taxon>
        <taxon>Viridiplantae</taxon>
        <taxon>Streptophyta</taxon>
        <taxon>Embryophyta</taxon>
        <taxon>Tracheophyta</taxon>
        <taxon>Spermatophyta</taxon>
        <taxon>Magnoliopsida</taxon>
        <taxon>eudicotyledons</taxon>
        <taxon>Gunneridae</taxon>
        <taxon>Pentapetalae</taxon>
        <taxon>asterids</taxon>
        <taxon>lamiids</taxon>
        <taxon>Lamiales</taxon>
        <taxon>Oleaceae</taxon>
        <taxon>Forsythieae</taxon>
        <taxon>Forsythia</taxon>
    </lineage>
</organism>
<feature type="compositionally biased region" description="Polar residues" evidence="6">
    <location>
        <begin position="1053"/>
        <end position="1066"/>
    </location>
</feature>
<keyword evidence="7" id="KW-1133">Transmembrane helix</keyword>
<dbReference type="InterPro" id="IPR022702">
    <property type="entry name" value="Cytosine_MeTrfase1_RFD"/>
</dbReference>
<dbReference type="InterPro" id="IPR055198">
    <property type="entry name" value="NSD_PHD"/>
</dbReference>
<keyword evidence="4" id="KW-0862">Zinc</keyword>
<evidence type="ECO:0000256" key="3">
    <source>
        <dbReference type="ARBA" id="ARBA00022771"/>
    </source>
</evidence>
<evidence type="ECO:0000313" key="10">
    <source>
        <dbReference type="Proteomes" id="UP001604277"/>
    </source>
</evidence>